<dbReference type="Pfam" id="PF07687">
    <property type="entry name" value="M20_dimer"/>
    <property type="match status" value="1"/>
</dbReference>
<dbReference type="Gene3D" id="3.30.70.360">
    <property type="match status" value="1"/>
</dbReference>
<organism evidence="5">
    <name type="scientific">Methylobacterium bullatum</name>
    <dbReference type="NCBI Taxonomy" id="570505"/>
    <lineage>
        <taxon>Bacteria</taxon>
        <taxon>Pseudomonadati</taxon>
        <taxon>Pseudomonadota</taxon>
        <taxon>Alphaproteobacteria</taxon>
        <taxon>Hyphomicrobiales</taxon>
        <taxon>Methylobacteriaceae</taxon>
        <taxon>Methylobacterium</taxon>
    </lineage>
</organism>
<dbReference type="PANTHER" id="PTHR32494:SF5">
    <property type="entry name" value="ALLANTOATE AMIDOHYDROLASE"/>
    <property type="match status" value="1"/>
</dbReference>
<dbReference type="InterPro" id="IPR002933">
    <property type="entry name" value="Peptidase_M20"/>
</dbReference>
<sequence length="440" mass="45808">MTSISSAPDAAATARAFHALFAEISACGATPGGGITRLCASAEDGQARRLFAEAARGAGADILVDGVGNQFATFPLADGPGAPLVMMGSHLDSQPKAGRFDGTYGVAAAAAIGAALMRARRAGETFGADFCAVNWTGEEGARFRPSLLGSGAYAGARRVDEALSSRDDAGITLREALDGIGFLGTDRPPPLPSCYLELHVEQGLVLEKARASIGIVTRNWGAAKIDVVFTGEQAHTGPTPMPRRRDALLAAAYLIAEVREIAERWPGRFHTSVGRILVEPNSPNVVPARVELSVELRSADNALLTDASLMAEAAITDAAERAGVVAAIPGRTLRPIRLLPEAVCDLVAACAEEASLRSLRMDTVAGHDAISLLGQCPTGIVFVPSVDGIAHNEAELTRPADLEAGLAVALRAAWRLCRAGGSPERALLVRRPNDAFGAER</sequence>
<dbReference type="SUPFAM" id="SSF53187">
    <property type="entry name" value="Zn-dependent exopeptidases"/>
    <property type="match status" value="1"/>
</dbReference>
<dbReference type="EC" id="3.5.-.-" evidence="5"/>
<comment type="cofactor">
    <cofactor evidence="3">
        <name>Zn(2+)</name>
        <dbReference type="ChEBI" id="CHEBI:29105"/>
    </cofactor>
    <text evidence="3">Binds 2 Zn(2+) ions per subunit.</text>
</comment>
<feature type="binding site" evidence="3">
    <location>
        <position position="101"/>
    </location>
    <ligand>
        <name>Zn(2+)</name>
        <dbReference type="ChEBI" id="CHEBI:29105"/>
        <label>1</label>
    </ligand>
</feature>
<dbReference type="PANTHER" id="PTHR32494">
    <property type="entry name" value="ALLANTOATE DEIMINASE-RELATED"/>
    <property type="match status" value="1"/>
</dbReference>
<evidence type="ECO:0000256" key="2">
    <source>
        <dbReference type="ARBA" id="ARBA00022801"/>
    </source>
</evidence>
<feature type="binding site" evidence="3">
    <location>
        <position position="139"/>
    </location>
    <ligand>
        <name>Zn(2+)</name>
        <dbReference type="ChEBI" id="CHEBI:29105"/>
        <label>2</label>
    </ligand>
</feature>
<evidence type="ECO:0000256" key="3">
    <source>
        <dbReference type="PIRSR" id="PIRSR001235-1"/>
    </source>
</evidence>
<dbReference type="GO" id="GO:0016813">
    <property type="term" value="F:hydrolase activity, acting on carbon-nitrogen (but not peptide) bonds, in linear amidines"/>
    <property type="evidence" value="ECO:0007669"/>
    <property type="project" value="InterPro"/>
</dbReference>
<dbReference type="Pfam" id="PF01546">
    <property type="entry name" value="Peptidase_M20"/>
    <property type="match status" value="1"/>
</dbReference>
<protein>
    <submittedName>
        <fullName evidence="5">Hydrolase/MSMEI_3903</fullName>
        <ecNumber evidence="5">3.5.-.-</ecNumber>
    </submittedName>
</protein>
<dbReference type="GO" id="GO:0046872">
    <property type="term" value="F:metal ion binding"/>
    <property type="evidence" value="ECO:0007669"/>
    <property type="project" value="UniProtKB-KW"/>
</dbReference>
<dbReference type="InterPro" id="IPR010158">
    <property type="entry name" value="Amidase_Cbmase"/>
</dbReference>
<dbReference type="InterPro" id="IPR036264">
    <property type="entry name" value="Bact_exopeptidase_dim_dom"/>
</dbReference>
<feature type="domain" description="Peptidase M20 dimerisation" evidence="4">
    <location>
        <begin position="221"/>
        <end position="319"/>
    </location>
</feature>
<feature type="binding site" evidence="3">
    <location>
        <position position="391"/>
    </location>
    <ligand>
        <name>Zn(2+)</name>
        <dbReference type="ChEBI" id="CHEBI:29105"/>
        <label>2</label>
    </ligand>
</feature>
<accession>A0A679J6N3</accession>
<keyword evidence="2 5" id="KW-0378">Hydrolase</keyword>
<dbReference type="Gene3D" id="3.40.630.10">
    <property type="entry name" value="Zn peptidases"/>
    <property type="match status" value="1"/>
</dbReference>
<dbReference type="AlphaFoldDB" id="A0A679J6N3"/>
<dbReference type="SUPFAM" id="SSF55031">
    <property type="entry name" value="Bacterial exopeptidase dimerisation domain"/>
    <property type="match status" value="1"/>
</dbReference>
<comment type="similarity">
    <text evidence="1">Belongs to the peptidase M20 family.</text>
</comment>
<feature type="binding site" evidence="3">
    <location>
        <position position="199"/>
    </location>
    <ligand>
        <name>Zn(2+)</name>
        <dbReference type="ChEBI" id="CHEBI:29105"/>
        <label>1</label>
    </ligand>
</feature>
<feature type="binding site" evidence="3">
    <location>
        <position position="101"/>
    </location>
    <ligand>
        <name>Zn(2+)</name>
        <dbReference type="ChEBI" id="CHEBI:29105"/>
        <label>2</label>
    </ligand>
</feature>
<name>A0A679J6N3_9HYPH</name>
<dbReference type="InterPro" id="IPR011650">
    <property type="entry name" value="Peptidase_M20_dimer"/>
</dbReference>
<evidence type="ECO:0000256" key="1">
    <source>
        <dbReference type="ARBA" id="ARBA00006153"/>
    </source>
</evidence>
<evidence type="ECO:0000313" key="5">
    <source>
        <dbReference type="EMBL" id="CAA2106787.1"/>
    </source>
</evidence>
<proteinExistence type="inferred from homology"/>
<keyword evidence="3" id="KW-0862">Zinc</keyword>
<dbReference type="NCBIfam" id="TIGR01879">
    <property type="entry name" value="hydantase"/>
    <property type="match status" value="1"/>
</dbReference>
<feature type="binding site" evidence="3">
    <location>
        <position position="90"/>
    </location>
    <ligand>
        <name>Zn(2+)</name>
        <dbReference type="ChEBI" id="CHEBI:29105"/>
        <label>1</label>
    </ligand>
</feature>
<reference evidence="5" key="1">
    <citation type="submission" date="2019-12" db="EMBL/GenBank/DDBJ databases">
        <authorList>
            <person name="Cremers G."/>
        </authorList>
    </citation>
    <scope>NUCLEOTIDE SEQUENCE</scope>
    <source>
        <strain evidence="5">Mbul1</strain>
    </source>
</reference>
<dbReference type="PIRSF" id="PIRSF001235">
    <property type="entry name" value="Amidase_carbamoylase"/>
    <property type="match status" value="1"/>
</dbReference>
<dbReference type="NCBIfam" id="NF006772">
    <property type="entry name" value="PRK09290.2-1"/>
    <property type="match status" value="1"/>
</dbReference>
<gene>
    <name evidence="5" type="ORF">MBUL_03843</name>
</gene>
<dbReference type="EMBL" id="LR743504">
    <property type="protein sequence ID" value="CAA2106787.1"/>
    <property type="molecule type" value="Genomic_DNA"/>
</dbReference>
<keyword evidence="3" id="KW-0479">Metal-binding</keyword>
<evidence type="ECO:0000259" key="4">
    <source>
        <dbReference type="Pfam" id="PF07687"/>
    </source>
</evidence>